<dbReference type="RefSeq" id="WP_055641848.1">
    <property type="nucleotide sequence ID" value="NZ_BJMN01000012.1"/>
</dbReference>
<reference evidence="2 3" key="1">
    <citation type="submission" date="2019-06" db="EMBL/GenBank/DDBJ databases">
        <title>Whole genome shotgun sequence of Streptomyces gardneri NBRC 12865.</title>
        <authorList>
            <person name="Hosoyama A."/>
            <person name="Uohara A."/>
            <person name="Ohji S."/>
            <person name="Ichikawa N."/>
        </authorList>
    </citation>
    <scope>NUCLEOTIDE SEQUENCE [LARGE SCALE GENOMIC DNA]</scope>
    <source>
        <strain evidence="2 3">NBRC 12865</strain>
    </source>
</reference>
<keyword evidence="3" id="KW-1185">Reference proteome</keyword>
<name>A0A4Y3RGH3_9ACTN</name>
<dbReference type="InterPro" id="IPR009061">
    <property type="entry name" value="DNA-bd_dom_put_sf"/>
</dbReference>
<evidence type="ECO:0000313" key="2">
    <source>
        <dbReference type="EMBL" id="GEB56544.1"/>
    </source>
</evidence>
<feature type="chain" id="PRO_5039626867" description="Helix-turn-helix domain-containing protein" evidence="1">
    <location>
        <begin position="27"/>
        <end position="78"/>
    </location>
</feature>
<accession>A0A4Y3RGH3</accession>
<dbReference type="SUPFAM" id="SSF46955">
    <property type="entry name" value="Putative DNA-binding domain"/>
    <property type="match status" value="1"/>
</dbReference>
<dbReference type="GeneID" id="95691696"/>
<dbReference type="Proteomes" id="UP000315226">
    <property type="component" value="Unassembled WGS sequence"/>
</dbReference>
<keyword evidence="1" id="KW-0732">Signal</keyword>
<comment type="caution">
    <text evidence="2">The sequence shown here is derived from an EMBL/GenBank/DDBJ whole genome shotgun (WGS) entry which is preliminary data.</text>
</comment>
<evidence type="ECO:0000313" key="3">
    <source>
        <dbReference type="Proteomes" id="UP000315226"/>
    </source>
</evidence>
<evidence type="ECO:0008006" key="4">
    <source>
        <dbReference type="Google" id="ProtNLM"/>
    </source>
</evidence>
<protein>
    <recommendedName>
        <fullName evidence="4">Helix-turn-helix domain-containing protein</fullName>
    </recommendedName>
</protein>
<organism evidence="2 3">
    <name type="scientific">Streptomyces gardneri</name>
    <dbReference type="NCBI Taxonomy" id="66892"/>
    <lineage>
        <taxon>Bacteria</taxon>
        <taxon>Bacillati</taxon>
        <taxon>Actinomycetota</taxon>
        <taxon>Actinomycetes</taxon>
        <taxon>Kitasatosporales</taxon>
        <taxon>Streptomycetaceae</taxon>
        <taxon>Streptomyces</taxon>
    </lineage>
</organism>
<dbReference type="OrthoDB" id="3483399at2"/>
<dbReference type="EMBL" id="BJMN01000012">
    <property type="protein sequence ID" value="GEB56544.1"/>
    <property type="molecule type" value="Genomic_DNA"/>
</dbReference>
<gene>
    <name evidence="2" type="ORF">SGA01_21490</name>
</gene>
<evidence type="ECO:0000256" key="1">
    <source>
        <dbReference type="SAM" id="SignalP"/>
    </source>
</evidence>
<proteinExistence type="predicted"/>
<feature type="signal peptide" evidence="1">
    <location>
        <begin position="1"/>
        <end position="26"/>
    </location>
</feature>
<sequence>MLSSPAMPALPALAAMPALIPGPLAAEEAGVAPATIRKWVQLGHLRAAGKAGRAQLFRLEDVFAAERLARRRTRTASA</sequence>
<dbReference type="AlphaFoldDB" id="A0A4Y3RGH3"/>